<dbReference type="RefSeq" id="XP_060410877.1">
    <property type="nucleotide sequence ID" value="XM_060552521.1"/>
</dbReference>
<comment type="caution">
    <text evidence="1">The sequence shown here is derived from an EMBL/GenBank/DDBJ whole genome shotgun (WGS) entry which is preliminary data.</text>
</comment>
<proteinExistence type="predicted"/>
<evidence type="ECO:0000313" key="1">
    <source>
        <dbReference type="EMBL" id="KAK1579774.1"/>
    </source>
</evidence>
<organism evidence="1 2">
    <name type="scientific">Colletotrichum navitas</name>
    <dbReference type="NCBI Taxonomy" id="681940"/>
    <lineage>
        <taxon>Eukaryota</taxon>
        <taxon>Fungi</taxon>
        <taxon>Dikarya</taxon>
        <taxon>Ascomycota</taxon>
        <taxon>Pezizomycotina</taxon>
        <taxon>Sordariomycetes</taxon>
        <taxon>Hypocreomycetidae</taxon>
        <taxon>Glomerellales</taxon>
        <taxon>Glomerellaceae</taxon>
        <taxon>Colletotrichum</taxon>
        <taxon>Colletotrichum graminicola species complex</taxon>
    </lineage>
</organism>
<dbReference type="GeneID" id="85436761"/>
<gene>
    <name evidence="1" type="ORF">LY79DRAFT_334815</name>
</gene>
<evidence type="ECO:0000313" key="2">
    <source>
        <dbReference type="Proteomes" id="UP001230504"/>
    </source>
</evidence>
<dbReference type="EMBL" id="JAHLJV010000062">
    <property type="protein sequence ID" value="KAK1579774.1"/>
    <property type="molecule type" value="Genomic_DNA"/>
</dbReference>
<accession>A0AAD8V2I4</accession>
<dbReference type="AlphaFoldDB" id="A0AAD8V2I4"/>
<protein>
    <submittedName>
        <fullName evidence="1">Uncharacterized protein</fullName>
    </submittedName>
</protein>
<sequence length="142" mass="16015">MYLRACSRPLGKLCQALRTTVLSRFYPPTCMRDMQLTALVVSQNSPCLYWHLYVSCRCLSLVRRLGPRKQCVCAMHVCCCLPVVRDSNVQQTGIFLGLVVARFLDGGHAAVSIHLLQVRQEDQGPQPIRHSWLGGRTLETDE</sequence>
<keyword evidence="2" id="KW-1185">Reference proteome</keyword>
<name>A0AAD8V2I4_9PEZI</name>
<dbReference type="Proteomes" id="UP001230504">
    <property type="component" value="Unassembled WGS sequence"/>
</dbReference>
<reference evidence="1" key="1">
    <citation type="submission" date="2021-06" db="EMBL/GenBank/DDBJ databases">
        <title>Comparative genomics, transcriptomics and evolutionary studies reveal genomic signatures of adaptation to plant cell wall in hemibiotrophic fungi.</title>
        <authorList>
            <consortium name="DOE Joint Genome Institute"/>
            <person name="Baroncelli R."/>
            <person name="Diaz J.F."/>
            <person name="Benocci T."/>
            <person name="Peng M."/>
            <person name="Battaglia E."/>
            <person name="Haridas S."/>
            <person name="Andreopoulos W."/>
            <person name="Labutti K."/>
            <person name="Pangilinan J."/>
            <person name="Floch G.L."/>
            <person name="Makela M.R."/>
            <person name="Henrissat B."/>
            <person name="Grigoriev I.V."/>
            <person name="Crouch J.A."/>
            <person name="De Vries R.P."/>
            <person name="Sukno S.A."/>
            <person name="Thon M.R."/>
        </authorList>
    </citation>
    <scope>NUCLEOTIDE SEQUENCE</scope>
    <source>
        <strain evidence="1">CBS 125086</strain>
    </source>
</reference>